<dbReference type="CDD" id="cd00635">
    <property type="entry name" value="PLPDE_III_YBL036c_like"/>
    <property type="match status" value="1"/>
</dbReference>
<keyword evidence="1 2" id="KW-0663">Pyridoxal phosphate</keyword>
<dbReference type="AlphaFoldDB" id="A0A4Y9F5R0"/>
<evidence type="ECO:0000256" key="3">
    <source>
        <dbReference type="PIRSR" id="PIRSR004848-1"/>
    </source>
</evidence>
<gene>
    <name evidence="6" type="ORF">E4U03_02280</name>
</gene>
<dbReference type="OrthoDB" id="9804072at2"/>
<dbReference type="InterPro" id="IPR011078">
    <property type="entry name" value="PyrdxlP_homeostasis"/>
</dbReference>
<dbReference type="NCBIfam" id="TIGR00044">
    <property type="entry name" value="YggS family pyridoxal phosphate-dependent enzyme"/>
    <property type="match status" value="1"/>
</dbReference>
<evidence type="ECO:0000256" key="2">
    <source>
        <dbReference type="HAMAP-Rule" id="MF_02087"/>
    </source>
</evidence>
<dbReference type="HAMAP" id="MF_02087">
    <property type="entry name" value="PLP_homeostasis"/>
    <property type="match status" value="1"/>
</dbReference>
<dbReference type="PANTHER" id="PTHR10146">
    <property type="entry name" value="PROLINE SYNTHETASE CO-TRANSCRIBED BACTERIAL HOMOLOG PROTEIN"/>
    <property type="match status" value="1"/>
</dbReference>
<proteinExistence type="inferred from homology"/>
<dbReference type="GO" id="GO:0030170">
    <property type="term" value="F:pyridoxal phosphate binding"/>
    <property type="evidence" value="ECO:0007669"/>
    <property type="project" value="UniProtKB-UniRule"/>
</dbReference>
<sequence>MTLIYSPERRAELSDRLAQVQARIQDAAEDVSGARTASSPLPELIVVTKFFPASDAAALYDAGVRAVGENRDQEAAGKARELAAYTGSDDPLHWSFIGQLQTNKAKSVVQYAHEVQSVDRPQLADALSKAYVNRLARYENGEADAPAALAQGGLRCLIQVGLDTTVEATAGQAALGARGGADPTEILALADHISSLPGLTLGGLMAVAPLGQDAVAAFERLHGYSQQLLEHYPEATTISAGMSHDLAEAIRWGATSVRVGSSIMGSRPAH</sequence>
<evidence type="ECO:0000259" key="5">
    <source>
        <dbReference type="Pfam" id="PF01168"/>
    </source>
</evidence>
<protein>
    <recommendedName>
        <fullName evidence="2">Pyridoxal phosphate homeostasis protein</fullName>
        <shortName evidence="2">PLP homeostasis protein</shortName>
    </recommendedName>
</protein>
<evidence type="ECO:0000313" key="7">
    <source>
        <dbReference type="Proteomes" id="UP000297951"/>
    </source>
</evidence>
<organism evidence="6 7">
    <name type="scientific">Rothia nasimurium</name>
    <dbReference type="NCBI Taxonomy" id="85336"/>
    <lineage>
        <taxon>Bacteria</taxon>
        <taxon>Bacillati</taxon>
        <taxon>Actinomycetota</taxon>
        <taxon>Actinomycetes</taxon>
        <taxon>Micrococcales</taxon>
        <taxon>Micrococcaceae</taxon>
        <taxon>Rothia</taxon>
    </lineage>
</organism>
<reference evidence="6 7" key="1">
    <citation type="submission" date="2019-03" db="EMBL/GenBank/DDBJ databases">
        <title>Diversity of the mouse oral microbiome.</title>
        <authorList>
            <person name="Joseph S."/>
            <person name="Aduse-Opoku J."/>
            <person name="Curtis M."/>
            <person name="Wade W."/>
            <person name="Hashim A."/>
        </authorList>
    </citation>
    <scope>NUCLEOTIDE SEQUENCE [LARGE SCALE GENOMIC DNA]</scope>
    <source>
        <strain evidence="7">irhom_31</strain>
    </source>
</reference>
<evidence type="ECO:0000256" key="1">
    <source>
        <dbReference type="ARBA" id="ARBA00022898"/>
    </source>
</evidence>
<dbReference type="InterPro" id="IPR029066">
    <property type="entry name" value="PLP-binding_barrel"/>
</dbReference>
<evidence type="ECO:0000313" key="6">
    <source>
        <dbReference type="EMBL" id="TFU23739.1"/>
    </source>
</evidence>
<dbReference type="PIRSF" id="PIRSF004848">
    <property type="entry name" value="YBL036c_PLPDEIII"/>
    <property type="match status" value="1"/>
</dbReference>
<dbReference type="SUPFAM" id="SSF51419">
    <property type="entry name" value="PLP-binding barrel"/>
    <property type="match status" value="1"/>
</dbReference>
<dbReference type="InterPro" id="IPR001608">
    <property type="entry name" value="Ala_racemase_N"/>
</dbReference>
<dbReference type="RefSeq" id="WP_135011368.1">
    <property type="nucleotide sequence ID" value="NZ_JADGLK010000005.1"/>
</dbReference>
<feature type="domain" description="Alanine racemase N-terminal" evidence="5">
    <location>
        <begin position="44"/>
        <end position="268"/>
    </location>
</feature>
<dbReference type="Proteomes" id="UP000297951">
    <property type="component" value="Unassembled WGS sequence"/>
</dbReference>
<comment type="function">
    <text evidence="2">Pyridoxal 5'-phosphate (PLP)-binding protein, which is involved in PLP homeostasis.</text>
</comment>
<dbReference type="PANTHER" id="PTHR10146:SF14">
    <property type="entry name" value="PYRIDOXAL PHOSPHATE HOMEOSTASIS PROTEIN"/>
    <property type="match status" value="1"/>
</dbReference>
<accession>A0A4Y9F5R0</accession>
<dbReference type="Gene3D" id="3.20.20.10">
    <property type="entry name" value="Alanine racemase"/>
    <property type="match status" value="1"/>
</dbReference>
<name>A0A4Y9F5R0_9MICC</name>
<dbReference type="EMBL" id="SPQC01000005">
    <property type="protein sequence ID" value="TFU23739.1"/>
    <property type="molecule type" value="Genomic_DNA"/>
</dbReference>
<comment type="cofactor">
    <cofactor evidence="3">
        <name>pyridoxal 5'-phosphate</name>
        <dbReference type="ChEBI" id="CHEBI:597326"/>
    </cofactor>
</comment>
<comment type="similarity">
    <text evidence="2 4">Belongs to the pyridoxal phosphate-binding protein YggS/PROSC family.</text>
</comment>
<dbReference type="Pfam" id="PF01168">
    <property type="entry name" value="Ala_racemase_N"/>
    <property type="match status" value="1"/>
</dbReference>
<evidence type="ECO:0000256" key="4">
    <source>
        <dbReference type="RuleBase" id="RU004514"/>
    </source>
</evidence>
<feature type="modified residue" description="N6-(pyridoxal phosphate)lysine" evidence="2 3">
    <location>
        <position position="49"/>
    </location>
</feature>
<comment type="caution">
    <text evidence="6">The sequence shown here is derived from an EMBL/GenBank/DDBJ whole genome shotgun (WGS) entry which is preliminary data.</text>
</comment>